<reference evidence="1 2" key="1">
    <citation type="journal article" date="2016" name="Genome Biol. Evol.">
        <title>Divergent and convergent evolution of fungal pathogenicity.</title>
        <authorList>
            <person name="Shang Y."/>
            <person name="Xiao G."/>
            <person name="Zheng P."/>
            <person name="Cen K."/>
            <person name="Zhan S."/>
            <person name="Wang C."/>
        </authorList>
    </citation>
    <scope>NUCLEOTIDE SEQUENCE [LARGE SCALE GENOMIC DNA]</scope>
    <source>
        <strain evidence="1 2">ARSEF 7405</strain>
    </source>
</reference>
<dbReference type="GO" id="GO:0006044">
    <property type="term" value="P:N-acetylglucosamine metabolic process"/>
    <property type="evidence" value="ECO:0007669"/>
    <property type="project" value="TreeGrafter"/>
</dbReference>
<dbReference type="OrthoDB" id="6474464at2759"/>
<dbReference type="Proteomes" id="UP000242877">
    <property type="component" value="Unassembled WGS sequence"/>
</dbReference>
<dbReference type="PANTHER" id="PTHR12224:SF0">
    <property type="entry name" value="BETA-1,4-MANNOSYL-GLYCOPROTEIN 4-BETA-N-ACETYLGLUCOSAMINYLTRANSFERASE"/>
    <property type="match status" value="1"/>
</dbReference>
<comment type="caution">
    <text evidence="1">The sequence shown here is derived from an EMBL/GenBank/DDBJ whole genome shotgun (WGS) entry which is preliminary data.</text>
</comment>
<dbReference type="InterPro" id="IPR006813">
    <property type="entry name" value="Glyco_trans_17"/>
</dbReference>
<protein>
    <submittedName>
        <fullName evidence="1">Glycosyl transferase family 17 protein</fullName>
    </submittedName>
</protein>
<gene>
    <name evidence="1" type="ORF">AAP_00535</name>
</gene>
<evidence type="ECO:0000313" key="1">
    <source>
        <dbReference type="EMBL" id="KZZ96892.1"/>
    </source>
</evidence>
<dbReference type="VEuPathDB" id="FungiDB:AAP_00535"/>
<keyword evidence="2" id="KW-1185">Reference proteome</keyword>
<dbReference type="GO" id="GO:0003830">
    <property type="term" value="F:beta-1,4-mannosylglycoprotein 4-beta-N-acetylglucosaminyltransferase activity"/>
    <property type="evidence" value="ECO:0007669"/>
    <property type="project" value="InterPro"/>
</dbReference>
<name>A0A162IPI0_9EURO</name>
<sequence>MRYPARQIVRACLLLATLILSLYTFLRYIFAPPAPQFLNTLDFDLSKTEQVDSIRTLVSDHAKELCAKYGWNVFKPPTPVESARKVYDLFLINTELDWLEIRLNELSPYVDYFVVVEAPTTFTYRPKPLHLQENWDRFKPWHHKIIHHVVEGAGQNELTAWDHETFQRNSMLTQVIPRLVKEGGPKSPKIGDVLVVSDLDEIPRPETLMLLRSCHFPRRTNIRSRFYYYSWQWLHRGPDWEHPQATFYDGAGTLRPHDLRMNYAGSGFFTNILRRLTPVADLWNASWHCSSCFNTVAEMQTKISSFSHMAFNIPEFTDPQNLVPRVRNGQDLFARPDQIYDRIDNNNDAPRYLLDNKERFDYLLNRDPENANFKDYSPPASQQQ</sequence>
<dbReference type="AlphaFoldDB" id="A0A162IPI0"/>
<dbReference type="GO" id="GO:0016020">
    <property type="term" value="C:membrane"/>
    <property type="evidence" value="ECO:0007669"/>
    <property type="project" value="InterPro"/>
</dbReference>
<proteinExistence type="predicted"/>
<dbReference type="PANTHER" id="PTHR12224">
    <property type="entry name" value="BETA-1,4-MANNOSYL-GLYCOPROTEIN BETA-1,4-N-ACETYLGLUCOSAMINYL-TRANSFERASE"/>
    <property type="match status" value="1"/>
</dbReference>
<dbReference type="Pfam" id="PF04724">
    <property type="entry name" value="Glyco_transf_17"/>
    <property type="match status" value="1"/>
</dbReference>
<dbReference type="EMBL" id="AZGZ01000002">
    <property type="protein sequence ID" value="KZZ96892.1"/>
    <property type="molecule type" value="Genomic_DNA"/>
</dbReference>
<organism evidence="1 2">
    <name type="scientific">Ascosphaera apis ARSEF 7405</name>
    <dbReference type="NCBI Taxonomy" id="392613"/>
    <lineage>
        <taxon>Eukaryota</taxon>
        <taxon>Fungi</taxon>
        <taxon>Dikarya</taxon>
        <taxon>Ascomycota</taxon>
        <taxon>Pezizomycotina</taxon>
        <taxon>Eurotiomycetes</taxon>
        <taxon>Eurotiomycetidae</taxon>
        <taxon>Onygenales</taxon>
        <taxon>Ascosphaeraceae</taxon>
        <taxon>Ascosphaera</taxon>
    </lineage>
</organism>
<evidence type="ECO:0000313" key="2">
    <source>
        <dbReference type="Proteomes" id="UP000242877"/>
    </source>
</evidence>
<keyword evidence="1" id="KW-0808">Transferase</keyword>
<accession>A0A162IPI0</accession>